<proteinExistence type="predicted"/>
<evidence type="ECO:0000256" key="1">
    <source>
        <dbReference type="SAM" id="Phobius"/>
    </source>
</evidence>
<reference evidence="2 3" key="1">
    <citation type="submission" date="2020-06" db="EMBL/GenBank/DDBJ databases">
        <authorList>
            <person name="Li R."/>
            <person name="Bekaert M."/>
        </authorList>
    </citation>
    <scope>NUCLEOTIDE SEQUENCE [LARGE SCALE GENOMIC DNA]</scope>
    <source>
        <strain evidence="3">wild</strain>
    </source>
</reference>
<evidence type="ECO:0000313" key="3">
    <source>
        <dbReference type="Proteomes" id="UP000507470"/>
    </source>
</evidence>
<sequence>MINMNGIWKIVFLVHTVGQTQHNYVRLDWEYHQGYLEIKCFVRLLKRPLVLNFKKDEKASCTSVYPEPSCISYVENSRIEQSVTTNITTLNIRITDPDLFNGQWVCIHGQHNSSTMVDIDVNRIFSGTECVNIAYQSEMTAFFVLMFGTVAFSGYVDIFKGKIGNVLMLKKITRFLPNYFKHFINKFSRCYSYVILS</sequence>
<dbReference type="EMBL" id="CACVKT020006902">
    <property type="protein sequence ID" value="CAC5404086.1"/>
    <property type="molecule type" value="Genomic_DNA"/>
</dbReference>
<dbReference type="AlphaFoldDB" id="A0A6J8D7W9"/>
<protein>
    <submittedName>
        <fullName evidence="2">Uncharacterized protein</fullName>
    </submittedName>
</protein>
<gene>
    <name evidence="2" type="ORF">MCOR_37911</name>
</gene>
<organism evidence="2 3">
    <name type="scientific">Mytilus coruscus</name>
    <name type="common">Sea mussel</name>
    <dbReference type="NCBI Taxonomy" id="42192"/>
    <lineage>
        <taxon>Eukaryota</taxon>
        <taxon>Metazoa</taxon>
        <taxon>Spiralia</taxon>
        <taxon>Lophotrochozoa</taxon>
        <taxon>Mollusca</taxon>
        <taxon>Bivalvia</taxon>
        <taxon>Autobranchia</taxon>
        <taxon>Pteriomorphia</taxon>
        <taxon>Mytilida</taxon>
        <taxon>Mytiloidea</taxon>
        <taxon>Mytilidae</taxon>
        <taxon>Mytilinae</taxon>
        <taxon>Mytilus</taxon>
    </lineage>
</organism>
<keyword evidence="3" id="KW-1185">Reference proteome</keyword>
<name>A0A6J8D7W9_MYTCO</name>
<keyword evidence="1" id="KW-1133">Transmembrane helix</keyword>
<keyword evidence="1" id="KW-0472">Membrane</keyword>
<keyword evidence="1" id="KW-0812">Transmembrane</keyword>
<dbReference type="Proteomes" id="UP000507470">
    <property type="component" value="Unassembled WGS sequence"/>
</dbReference>
<accession>A0A6J8D7W9</accession>
<feature type="transmembrane region" description="Helical" evidence="1">
    <location>
        <begin position="139"/>
        <end position="159"/>
    </location>
</feature>
<evidence type="ECO:0000313" key="2">
    <source>
        <dbReference type="EMBL" id="CAC5404086.1"/>
    </source>
</evidence>